<dbReference type="AlphaFoldDB" id="A0A139LRC5"/>
<name>A0A139LRC5_9BACE</name>
<feature type="coiled-coil region" evidence="1">
    <location>
        <begin position="141"/>
        <end position="178"/>
    </location>
</feature>
<protein>
    <submittedName>
        <fullName evidence="2">Uncharacterized protein</fullName>
    </submittedName>
</protein>
<organism evidence="2">
    <name type="scientific">Bacteroides intestinalis</name>
    <dbReference type="NCBI Taxonomy" id="329854"/>
    <lineage>
        <taxon>Bacteria</taxon>
        <taxon>Pseudomonadati</taxon>
        <taxon>Bacteroidota</taxon>
        <taxon>Bacteroidia</taxon>
        <taxon>Bacteroidales</taxon>
        <taxon>Bacteroidaceae</taxon>
        <taxon>Bacteroides</taxon>
    </lineage>
</organism>
<gene>
    <name evidence="2" type="ORF">HMPREF2531_01100</name>
</gene>
<dbReference type="Proteomes" id="UP000070319">
    <property type="component" value="Unassembled WGS sequence"/>
</dbReference>
<dbReference type="RefSeq" id="WP_197482236.1">
    <property type="nucleotide sequence ID" value="NZ_KQ968681.1"/>
</dbReference>
<dbReference type="EMBL" id="LTDF01000048">
    <property type="protein sequence ID" value="KXT54002.1"/>
    <property type="molecule type" value="Genomic_DNA"/>
</dbReference>
<proteinExistence type="predicted"/>
<dbReference type="PATRIC" id="fig|329854.7.peg.1113"/>
<accession>A0A139LRC5</accession>
<keyword evidence="1" id="KW-0175">Coiled coil</keyword>
<evidence type="ECO:0000313" key="3">
    <source>
        <dbReference type="Proteomes" id="UP000070319"/>
    </source>
</evidence>
<evidence type="ECO:0000313" key="2">
    <source>
        <dbReference type="EMBL" id="KXT54002.1"/>
    </source>
</evidence>
<comment type="caution">
    <text evidence="2">The sequence shown here is derived from an EMBL/GenBank/DDBJ whole genome shotgun (WGS) entry which is preliminary data.</text>
</comment>
<evidence type="ECO:0000256" key="1">
    <source>
        <dbReference type="SAM" id="Coils"/>
    </source>
</evidence>
<reference evidence="2 3" key="1">
    <citation type="submission" date="2016-02" db="EMBL/GenBank/DDBJ databases">
        <authorList>
            <person name="Wen L."/>
            <person name="He K."/>
            <person name="Yang H."/>
        </authorList>
    </citation>
    <scope>NUCLEOTIDE SEQUENCE [LARGE SCALE GENOMIC DNA]</scope>
    <source>
        <strain evidence="2 3">KLE1704</strain>
    </source>
</reference>
<sequence>MDERITSMIPRYGELNRIYTDILSGKGFSFEKQKFISDFYRQHEDTQAFETSLIGMVFETDAEHRSLLLNSLKREIESNISLYNANQPRLDNIDTWLISRDHADRFDWSIDNQMKTTREYNKELMEANGSLEAMVYRAHDRQEEELLNRRYERCKREYEKEKAKLDELYDKKKQATKEALSCSENRFKNMYELGCNLLAILEKYMTDQKRKETDAPDVSATVPNPDTTPQNLSAYFSMKLISAVYEMCNGEQFEDISEADFYANMNLQPNGSKLKIRPREKARVCYLIFLMGETLPKQDRESWKETVMELLGIEESYYKSKYKEPVSDFPSDTNQEFAKKMKTVFR</sequence>